<keyword evidence="3" id="KW-1185">Reference proteome</keyword>
<comment type="caution">
    <text evidence="2">The sequence shown here is derived from an EMBL/GenBank/DDBJ whole genome shotgun (WGS) entry which is preliminary data.</text>
</comment>
<feature type="region of interest" description="Disordered" evidence="1">
    <location>
        <begin position="1"/>
        <end position="74"/>
    </location>
</feature>
<dbReference type="EMBL" id="SGPL01000150">
    <property type="protein sequence ID" value="THH16606.1"/>
    <property type="molecule type" value="Genomic_DNA"/>
</dbReference>
<organism evidence="2 3">
    <name type="scientific">Bondarzewia mesenterica</name>
    <dbReference type="NCBI Taxonomy" id="1095465"/>
    <lineage>
        <taxon>Eukaryota</taxon>
        <taxon>Fungi</taxon>
        <taxon>Dikarya</taxon>
        <taxon>Basidiomycota</taxon>
        <taxon>Agaricomycotina</taxon>
        <taxon>Agaricomycetes</taxon>
        <taxon>Russulales</taxon>
        <taxon>Bondarzewiaceae</taxon>
        <taxon>Bondarzewia</taxon>
    </lineage>
</organism>
<dbReference type="AlphaFoldDB" id="A0A4S4LVM2"/>
<reference evidence="2 3" key="1">
    <citation type="submission" date="2019-02" db="EMBL/GenBank/DDBJ databases">
        <title>Genome sequencing of the rare red list fungi Bondarzewia mesenterica.</title>
        <authorList>
            <person name="Buettner E."/>
            <person name="Kellner H."/>
        </authorList>
    </citation>
    <scope>NUCLEOTIDE SEQUENCE [LARGE SCALE GENOMIC DNA]</scope>
    <source>
        <strain evidence="2 3">DSM 108281</strain>
    </source>
</reference>
<gene>
    <name evidence="2" type="ORF">EW146_g4067</name>
</gene>
<feature type="compositionally biased region" description="Acidic residues" evidence="1">
    <location>
        <begin position="139"/>
        <end position="155"/>
    </location>
</feature>
<name>A0A4S4LVM2_9AGAM</name>
<protein>
    <submittedName>
        <fullName evidence="2">Uncharacterized protein</fullName>
    </submittedName>
</protein>
<sequence>MEFTLRPCPPLPRTPSSKGYHHIHTPHTSSPLTDSLLSSPSPTSTAHARRRSQYKSTAPAPPSSSPRQRRKISHAYKTRAFDVRTRLFGASGEIEEEPPRNVLLRERFKARCLERAIKAREAKVKHGRAGCTSGPSSDGDFDDGMDMDDDEDDDDDDDFMLNDELFRRIMASANRKRQHQYRVSYQLDVGSSFDPDMEDVGEWERQLGVFAHAPSCLVSSSLPHPTPDLDNEEEAAALAQYAEECELLEDLEAHADEIFSLSDLDDVDLDEGALRKADQDVEMA</sequence>
<evidence type="ECO:0000313" key="3">
    <source>
        <dbReference type="Proteomes" id="UP000310158"/>
    </source>
</evidence>
<evidence type="ECO:0000256" key="1">
    <source>
        <dbReference type="SAM" id="MobiDB-lite"/>
    </source>
</evidence>
<dbReference type="OrthoDB" id="3268127at2759"/>
<accession>A0A4S4LVM2</accession>
<proteinExistence type="predicted"/>
<feature type="compositionally biased region" description="Low complexity" evidence="1">
    <location>
        <begin position="26"/>
        <end position="45"/>
    </location>
</feature>
<evidence type="ECO:0000313" key="2">
    <source>
        <dbReference type="EMBL" id="THH16606.1"/>
    </source>
</evidence>
<dbReference type="Proteomes" id="UP000310158">
    <property type="component" value="Unassembled WGS sequence"/>
</dbReference>
<feature type="region of interest" description="Disordered" evidence="1">
    <location>
        <begin position="126"/>
        <end position="155"/>
    </location>
</feature>